<evidence type="ECO:0008006" key="6">
    <source>
        <dbReference type="Google" id="ProtNLM"/>
    </source>
</evidence>
<evidence type="ECO:0000313" key="4">
    <source>
        <dbReference type="EMBL" id="NIJ09478.1"/>
    </source>
</evidence>
<dbReference type="Gene3D" id="1.25.40.20">
    <property type="entry name" value="Ankyrin repeat-containing domain"/>
    <property type="match status" value="2"/>
</dbReference>
<dbReference type="PANTHER" id="PTHR24166:SF48">
    <property type="entry name" value="PROTEIN VAPYRIN"/>
    <property type="match status" value="1"/>
</dbReference>
<evidence type="ECO:0000313" key="5">
    <source>
        <dbReference type="Proteomes" id="UP000727456"/>
    </source>
</evidence>
<keyword evidence="5" id="KW-1185">Reference proteome</keyword>
<dbReference type="InterPro" id="IPR002110">
    <property type="entry name" value="Ankyrin_rpt"/>
</dbReference>
<evidence type="ECO:0000256" key="3">
    <source>
        <dbReference type="PROSITE-ProRule" id="PRU00023"/>
    </source>
</evidence>
<dbReference type="PANTHER" id="PTHR24166">
    <property type="entry name" value="ROLLING PEBBLES, ISOFORM B"/>
    <property type="match status" value="1"/>
</dbReference>
<evidence type="ECO:0000256" key="1">
    <source>
        <dbReference type="ARBA" id="ARBA00022737"/>
    </source>
</evidence>
<sequence>MVAAVITCLRVASFIDSFPSAGMAGSTIPVSSSRVQTPGPKQPFPASRFKKQAANLDQSVFVRLIVGRRVVMVRHASRRRRPILQAINDGPLIDTAKSALPLPSPERLQELLFDAARLGRDDIIPSLLQAGAEIEGQDGRGYTALVLASYNGQQSTTVLLLSLGARPDGPVASRGNNALMGVAFKGYTTIAQILLEAGADANFANTAGQTALMMAALFDRREIIDLLVASGADPRLRDAAGNTAASVAEAQGNEGLALFLRQLLPLETKPS</sequence>
<keyword evidence="1" id="KW-0677">Repeat</keyword>
<name>A0ABX0TVE8_9SPHN</name>
<feature type="repeat" description="ANK" evidence="3">
    <location>
        <begin position="174"/>
        <end position="206"/>
    </location>
</feature>
<evidence type="ECO:0000256" key="2">
    <source>
        <dbReference type="ARBA" id="ARBA00023043"/>
    </source>
</evidence>
<dbReference type="EMBL" id="JAAOZC010000011">
    <property type="protein sequence ID" value="NIJ09478.1"/>
    <property type="molecule type" value="Genomic_DNA"/>
</dbReference>
<dbReference type="PROSITE" id="PS50297">
    <property type="entry name" value="ANK_REP_REGION"/>
    <property type="match status" value="2"/>
</dbReference>
<proteinExistence type="predicted"/>
<dbReference type="Proteomes" id="UP000727456">
    <property type="component" value="Unassembled WGS sequence"/>
</dbReference>
<dbReference type="RefSeq" id="WP_341786382.1">
    <property type="nucleotide sequence ID" value="NZ_JAAOZC010000011.1"/>
</dbReference>
<organism evidence="4 5">
    <name type="scientific">Sphingomonas vulcanisoli</name>
    <dbReference type="NCBI Taxonomy" id="1658060"/>
    <lineage>
        <taxon>Bacteria</taxon>
        <taxon>Pseudomonadati</taxon>
        <taxon>Pseudomonadota</taxon>
        <taxon>Alphaproteobacteria</taxon>
        <taxon>Sphingomonadales</taxon>
        <taxon>Sphingomonadaceae</taxon>
        <taxon>Sphingomonas</taxon>
    </lineage>
</organism>
<feature type="repeat" description="ANK" evidence="3">
    <location>
        <begin position="207"/>
        <end position="239"/>
    </location>
</feature>
<comment type="caution">
    <text evidence="4">The sequence shown here is derived from an EMBL/GenBank/DDBJ whole genome shotgun (WGS) entry which is preliminary data.</text>
</comment>
<accession>A0ABX0TVE8</accession>
<keyword evidence="2 3" id="KW-0040">ANK repeat</keyword>
<dbReference type="PROSITE" id="PS50088">
    <property type="entry name" value="ANK_REPEAT"/>
    <property type="match status" value="2"/>
</dbReference>
<dbReference type="SUPFAM" id="SSF48403">
    <property type="entry name" value="Ankyrin repeat"/>
    <property type="match status" value="1"/>
</dbReference>
<dbReference type="SMART" id="SM00248">
    <property type="entry name" value="ANK"/>
    <property type="match status" value="4"/>
</dbReference>
<dbReference type="InterPro" id="IPR036770">
    <property type="entry name" value="Ankyrin_rpt-contain_sf"/>
</dbReference>
<protein>
    <recommendedName>
        <fullName evidence="6">Ankyrin repeat domain-containing protein</fullName>
    </recommendedName>
</protein>
<gene>
    <name evidence="4" type="ORF">FHS31_003110</name>
</gene>
<dbReference type="InterPro" id="IPR050889">
    <property type="entry name" value="Dendritic_Spine_Reg/Scaffold"/>
</dbReference>
<dbReference type="Pfam" id="PF12796">
    <property type="entry name" value="Ank_2"/>
    <property type="match status" value="1"/>
</dbReference>
<reference evidence="4 5" key="1">
    <citation type="submission" date="2020-03" db="EMBL/GenBank/DDBJ databases">
        <title>Genomic Encyclopedia of Type Strains, Phase III (KMG-III): the genomes of soil and plant-associated and newly described type strains.</title>
        <authorList>
            <person name="Whitman W."/>
        </authorList>
    </citation>
    <scope>NUCLEOTIDE SEQUENCE [LARGE SCALE GENOMIC DNA]</scope>
    <source>
        <strain evidence="4 5">CECT 8804</strain>
    </source>
</reference>